<sequence>MRQQNVVSAAQVQDKQGELLDQQQRLTELERVAANARRDTFAINAELEDLHVQAQRDREVITRTISTIEQDIAENEVNRRLVILAPQDGIVSGNCKLRCLANDHFYVSHKVRLPALVQI</sequence>
<name>A0AA49A9B7_9BURK</name>
<evidence type="ECO:0000256" key="1">
    <source>
        <dbReference type="SAM" id="Coils"/>
    </source>
</evidence>
<proteinExistence type="predicted"/>
<keyword evidence="3" id="KW-1185">Reference proteome</keyword>
<dbReference type="Proteomes" id="UP000662888">
    <property type="component" value="Chromosome"/>
</dbReference>
<organism evidence="2 3">
    <name type="scientific">Massilia antarctica</name>
    <dbReference type="NCBI Taxonomy" id="2765360"/>
    <lineage>
        <taxon>Bacteria</taxon>
        <taxon>Pseudomonadati</taxon>
        <taxon>Pseudomonadota</taxon>
        <taxon>Betaproteobacteria</taxon>
        <taxon>Burkholderiales</taxon>
        <taxon>Oxalobacteraceae</taxon>
        <taxon>Telluria group</taxon>
        <taxon>Massilia</taxon>
    </lineage>
</organism>
<evidence type="ECO:0000313" key="3">
    <source>
        <dbReference type="Proteomes" id="UP000662888"/>
    </source>
</evidence>
<reference evidence="2 3" key="1">
    <citation type="submission" date="2020-11" db="EMBL/GenBank/DDBJ databases">
        <authorList>
            <person name="Sun Q."/>
        </authorList>
    </citation>
    <scope>NUCLEOTIDE SEQUENCE [LARGE SCALE GENOMIC DNA]</scope>
    <source>
        <strain evidence="2 3">P8398</strain>
    </source>
</reference>
<dbReference type="RefSeq" id="WP_206090676.1">
    <property type="nucleotide sequence ID" value="NZ_CP065053.1"/>
</dbReference>
<accession>A0AA49A9B7</accession>
<evidence type="ECO:0000313" key="2">
    <source>
        <dbReference type="EMBL" id="QPI51031.1"/>
    </source>
</evidence>
<gene>
    <name evidence="2" type="ORF">IV454_05620</name>
</gene>
<protein>
    <submittedName>
        <fullName evidence="2">Uncharacterized protein</fullName>
    </submittedName>
</protein>
<dbReference type="EMBL" id="CP065053">
    <property type="protein sequence ID" value="QPI51031.1"/>
    <property type="molecule type" value="Genomic_DNA"/>
</dbReference>
<feature type="coiled-coil region" evidence="1">
    <location>
        <begin position="12"/>
        <end position="39"/>
    </location>
</feature>
<keyword evidence="1" id="KW-0175">Coiled coil</keyword>